<feature type="domain" description="Kazal-like" evidence="3">
    <location>
        <begin position="517"/>
        <end position="567"/>
    </location>
</feature>
<feature type="domain" description="Kazal-like" evidence="3">
    <location>
        <begin position="736"/>
        <end position="779"/>
    </location>
</feature>
<dbReference type="PROSITE" id="PS51465">
    <property type="entry name" value="KAZAL_2"/>
    <property type="match status" value="5"/>
</dbReference>
<feature type="compositionally biased region" description="Pro residues" evidence="1">
    <location>
        <begin position="1419"/>
        <end position="1493"/>
    </location>
</feature>
<feature type="region of interest" description="Disordered" evidence="1">
    <location>
        <begin position="1416"/>
        <end position="1513"/>
    </location>
</feature>
<dbReference type="SUPFAM" id="SSF100895">
    <property type="entry name" value="Kazal-type serine protease inhibitors"/>
    <property type="match status" value="5"/>
</dbReference>
<dbReference type="Gene3D" id="3.30.60.30">
    <property type="match status" value="5"/>
</dbReference>
<dbReference type="Pfam" id="PF00050">
    <property type="entry name" value="Kazal_1"/>
    <property type="match status" value="1"/>
</dbReference>
<reference evidence="4" key="1">
    <citation type="journal article" date="2020" name="bioRxiv">
        <title>Comparative genomics of Chlamydomonas.</title>
        <authorList>
            <person name="Craig R.J."/>
            <person name="Hasan A.R."/>
            <person name="Ness R.W."/>
            <person name="Keightley P.D."/>
        </authorList>
    </citation>
    <scope>NUCLEOTIDE SEQUENCE</scope>
    <source>
        <strain evidence="4">CCAP 11/70</strain>
    </source>
</reference>
<name>A0A836BTF6_9CHLO</name>
<evidence type="ECO:0000256" key="2">
    <source>
        <dbReference type="SAM" id="SignalP"/>
    </source>
</evidence>
<organism evidence="4 5">
    <name type="scientific">Edaphochlamys debaryana</name>
    <dbReference type="NCBI Taxonomy" id="47281"/>
    <lineage>
        <taxon>Eukaryota</taxon>
        <taxon>Viridiplantae</taxon>
        <taxon>Chlorophyta</taxon>
        <taxon>core chlorophytes</taxon>
        <taxon>Chlorophyceae</taxon>
        <taxon>CS clade</taxon>
        <taxon>Chlamydomonadales</taxon>
        <taxon>Chlamydomonadales incertae sedis</taxon>
        <taxon>Edaphochlamys</taxon>
    </lineage>
</organism>
<feature type="domain" description="Kazal-like" evidence="3">
    <location>
        <begin position="388"/>
        <end position="432"/>
    </location>
</feature>
<dbReference type="InterPro" id="IPR036058">
    <property type="entry name" value="Kazal_dom_sf"/>
</dbReference>
<evidence type="ECO:0000256" key="1">
    <source>
        <dbReference type="SAM" id="MobiDB-lite"/>
    </source>
</evidence>
<evidence type="ECO:0000259" key="3">
    <source>
        <dbReference type="PROSITE" id="PS51465"/>
    </source>
</evidence>
<dbReference type="InterPro" id="IPR053265">
    <property type="entry name" value="Serpin"/>
</dbReference>
<gene>
    <name evidence="4" type="ORF">HYH03_014588</name>
</gene>
<evidence type="ECO:0000313" key="4">
    <source>
        <dbReference type="EMBL" id="KAG2486789.1"/>
    </source>
</evidence>
<comment type="caution">
    <text evidence="4">The sequence shown here is derived from an EMBL/GenBank/DDBJ whole genome shotgun (WGS) entry which is preliminary data.</text>
</comment>
<feature type="domain" description="Kazal-like" evidence="3">
    <location>
        <begin position="26"/>
        <end position="70"/>
    </location>
</feature>
<dbReference type="PANTHER" id="PTHR21131">
    <property type="entry name" value="SERINE-TYPE ENDOPEPTIDASE INHIBITOR"/>
    <property type="match status" value="1"/>
</dbReference>
<feature type="signal peptide" evidence="2">
    <location>
        <begin position="1"/>
        <end position="25"/>
    </location>
</feature>
<dbReference type="OrthoDB" id="542940at2759"/>
<feature type="chain" id="PRO_5032947943" description="Kazal-like domain-containing protein" evidence="2">
    <location>
        <begin position="26"/>
        <end position="1688"/>
    </location>
</feature>
<sequence>MRSRRARVALRVSVLVLVSVWTTQAQNSTEGCECKEDYIPVCGNDGQTYSNEGCAKCAGVSAWKPGPCGAVTGPPADLNPFAGCSGVADCVRDACADGNCLAGDLPDAVCFANPCTGQSLNGQPLEPCSAVWVDRASGRQYVCPLPGTIPAPGAVSCLSGQKDPCFADPCAVAPESCKAAFEGVATCEANYCTQGELPDGTPVGSCTAVWRSRLDNTLSLCPADGDPGDPGDPGDGLNPFAGCTGNVRCRDTCADPWPADCAAPLPAGAVCFVNPCSDGTVNGQSVEPCAAVWIDPATREVVRCPQAKGEQVKCLDGRNDNECFAEPCSVVSEKCKAAKEGVATCEPSYCTVGVLPDGRTIGPCTAVWRDLVDGSLSLCPVADETSPSPDVTDCVCPDLDAPVCGSDGKTYANDACALCAGVLSSTAGACATDGRPTVKCVADFPVTECDQDPCAAVTEACKAAKAPTATCQPSYCRYGSLSDGTPVPPCTAVWRELGDGSLSLCPPEEETPLPSPAPVPGGCVCPALWAPVCGSDGKASERMATYSNEACAECAKVVVWTLGRCPLDTASPSPIPEEDEQLNPLAGCPGTARCARNPCDEGICANSIDPANAVCFLNTCTGQSLNGEPVEACSAVWVDRTTKRAVACSLEDPPMWPSIRCPSGEQTECPADPCSVVPESCRLKFGAVATCQVSTCVDGVTSYGEPVPPCTALWYNPTDGSIALCSDDTGGPGSSPGEPGGCQCKQDSFPVCGDDGKTYPNPSCAACVVKSWTEGECKLEDLNPFTGCSSVAGCVRDACADGNCLAGDLPDAVCFANPCTGQSLNAQPLEPCSAVWVDRASGRQYVCPLPGTIPAPGAVSCLSGQKDPCFADPCAVASESCKAAYEGVATCEANYCTQGVLPDGTPVGSCTAVWRITLDNTLSLCPAAGGPGSDPRSALNPFTTPCEGDPAQVGRRALQDGDPQCPDDQCAQPWPEDCVTPLPPDAVCFVNPCSAASMPGFVVPPCGAVWIDPATAQPVLCKPPTDNRQSVICPSGVDDPCFADPCAVASESCKAAFEGVATCEPSYCTDGALPDGTEVPPCTAVWRNNVDGSLSLCPAIDVGGSPTFDLDPFAGCTAAYLTCEDTCVDSTWRAGCVNPLPPDTRCFVNTCPDGSLVPALGGMYVSPCAPLWMDPATGEAVPCAMETVGPPASVSCLSDKEAECSADPCAAAPEECKAAMEGVATCEATPCEEGVLPDGTSVPPCSAVWRSNGSLRLCPVVTSTPSTDDADRNPFAECTQTAACSFDSCTAAPCGDADPSWSCFLNTCAQDSDPVTVNGEPVPPCAAVWLDRASASAEVCLYMEEPKAAVSCPSGVIVQCPANPCTVVSEECKAAMEGMATCEPSYCRDGELPDGTPVGPCTAVWKNKEDWSVLSVCPTSPPPSPPGVPPPHAPPPPGLPRPPPPPPPGLPQPPPPPPPGLPPPPPPPPPGLPPPPPPPPPPGLPLPAPPPPVVNDNSTEPLPQTSVKPLGWELDEGCPPAQKVECVRNPCDGAVCPSGPAGAVCVPSYCRDALYRGQPAGACAAVWVDPETRDPVQCPGACTACPKDVYQPVCGVDGITYPTRCAAECVGAEVDTDGKCYDCSGDACLSGRRRDACLLGSTQQCWAKRFECRGVRSGPLAGHAFLGLCLAKRSPSPASGGRRMLLED</sequence>
<feature type="compositionally biased region" description="Polar residues" evidence="1">
    <location>
        <begin position="1495"/>
        <end position="1507"/>
    </location>
</feature>
<proteinExistence type="predicted"/>
<dbReference type="Proteomes" id="UP000612055">
    <property type="component" value="Unassembled WGS sequence"/>
</dbReference>
<accession>A0A836BTF6</accession>
<dbReference type="CDD" id="cd00104">
    <property type="entry name" value="KAZAL_FS"/>
    <property type="match status" value="1"/>
</dbReference>
<evidence type="ECO:0000313" key="5">
    <source>
        <dbReference type="Proteomes" id="UP000612055"/>
    </source>
</evidence>
<keyword evidence="5" id="KW-1185">Reference proteome</keyword>
<dbReference type="SMART" id="SM00280">
    <property type="entry name" value="KAZAL"/>
    <property type="match status" value="5"/>
</dbReference>
<dbReference type="Pfam" id="PF07648">
    <property type="entry name" value="Kazal_2"/>
    <property type="match status" value="4"/>
</dbReference>
<keyword evidence="2" id="KW-0732">Signal</keyword>
<feature type="domain" description="Kazal-like" evidence="3">
    <location>
        <begin position="1572"/>
        <end position="1622"/>
    </location>
</feature>
<dbReference type="PANTHER" id="PTHR21131:SF0">
    <property type="entry name" value="GEO10195P1-RELATED"/>
    <property type="match status" value="1"/>
</dbReference>
<dbReference type="InterPro" id="IPR002350">
    <property type="entry name" value="Kazal_dom"/>
</dbReference>
<protein>
    <recommendedName>
        <fullName evidence="3">Kazal-like domain-containing protein</fullName>
    </recommendedName>
</protein>
<dbReference type="EMBL" id="JAEHOE010000107">
    <property type="protein sequence ID" value="KAG2486789.1"/>
    <property type="molecule type" value="Genomic_DNA"/>
</dbReference>